<name>A0A8S1BYS9_9INSE</name>
<feature type="compositionally biased region" description="Low complexity" evidence="1">
    <location>
        <begin position="14"/>
        <end position="26"/>
    </location>
</feature>
<reference evidence="3 4" key="1">
    <citation type="submission" date="2020-04" db="EMBL/GenBank/DDBJ databases">
        <authorList>
            <person name="Alioto T."/>
            <person name="Alioto T."/>
            <person name="Gomez Garrido J."/>
        </authorList>
    </citation>
    <scope>NUCLEOTIDE SEQUENCE [LARGE SCALE GENOMIC DNA]</scope>
</reference>
<feature type="region of interest" description="Disordered" evidence="1">
    <location>
        <begin position="1"/>
        <end position="30"/>
    </location>
</feature>
<keyword evidence="2" id="KW-0472">Membrane</keyword>
<proteinExistence type="predicted"/>
<sequence>MGASAARTLPTNPPISSLSPSQIASSPDEDKQRSTVRYVVGIVCSVGLVFVLYHASNVQKGSSSALAGLLAPAAIMISYLVWVVYSTRANRQRTALLAALTQQNNAHEAQLSAHTAITMPDNISLSSQASSSSNRDKKLSAVPGRVRSASMHRSTDSLNRSGRHHSLDRPFTTLSTVPVHQSNSSLAASSNRPHHRSAANMHRQAIGRSTLQINSTRQLAAAVATLPTFTEAVNKNNWVLDKNHSEETLLSNSAPGRLAVSAIPGSSSTVGLLSDV</sequence>
<feature type="transmembrane region" description="Helical" evidence="2">
    <location>
        <begin position="35"/>
        <end position="53"/>
    </location>
</feature>
<keyword evidence="2" id="KW-1133">Transmembrane helix</keyword>
<dbReference type="Proteomes" id="UP000494165">
    <property type="component" value="Unassembled WGS sequence"/>
</dbReference>
<evidence type="ECO:0000256" key="2">
    <source>
        <dbReference type="SAM" id="Phobius"/>
    </source>
</evidence>
<evidence type="ECO:0000313" key="3">
    <source>
        <dbReference type="EMBL" id="CAB3359942.1"/>
    </source>
</evidence>
<protein>
    <submittedName>
        <fullName evidence="3">Uncharacterized protein</fullName>
    </submittedName>
</protein>
<feature type="transmembrane region" description="Helical" evidence="2">
    <location>
        <begin position="65"/>
        <end position="85"/>
    </location>
</feature>
<accession>A0A8S1BYS9</accession>
<keyword evidence="4" id="KW-1185">Reference proteome</keyword>
<evidence type="ECO:0000313" key="4">
    <source>
        <dbReference type="Proteomes" id="UP000494165"/>
    </source>
</evidence>
<comment type="caution">
    <text evidence="3">The sequence shown here is derived from an EMBL/GenBank/DDBJ whole genome shotgun (WGS) entry which is preliminary data.</text>
</comment>
<dbReference type="EMBL" id="CADEPI010000002">
    <property type="protein sequence ID" value="CAB3359942.1"/>
    <property type="molecule type" value="Genomic_DNA"/>
</dbReference>
<feature type="compositionally biased region" description="Polar residues" evidence="1">
    <location>
        <begin position="172"/>
        <end position="191"/>
    </location>
</feature>
<keyword evidence="2" id="KW-0812">Transmembrane</keyword>
<evidence type="ECO:0000256" key="1">
    <source>
        <dbReference type="SAM" id="MobiDB-lite"/>
    </source>
</evidence>
<feature type="region of interest" description="Disordered" evidence="1">
    <location>
        <begin position="124"/>
        <end position="200"/>
    </location>
</feature>
<feature type="compositionally biased region" description="Low complexity" evidence="1">
    <location>
        <begin position="124"/>
        <end position="133"/>
    </location>
</feature>
<organism evidence="3 4">
    <name type="scientific">Cloeon dipterum</name>
    <dbReference type="NCBI Taxonomy" id="197152"/>
    <lineage>
        <taxon>Eukaryota</taxon>
        <taxon>Metazoa</taxon>
        <taxon>Ecdysozoa</taxon>
        <taxon>Arthropoda</taxon>
        <taxon>Hexapoda</taxon>
        <taxon>Insecta</taxon>
        <taxon>Pterygota</taxon>
        <taxon>Palaeoptera</taxon>
        <taxon>Ephemeroptera</taxon>
        <taxon>Pisciforma</taxon>
        <taxon>Baetidae</taxon>
        <taxon>Cloeon</taxon>
    </lineage>
</organism>
<dbReference type="AlphaFoldDB" id="A0A8S1BYS9"/>
<gene>
    <name evidence="3" type="ORF">CLODIP_2_CD07886</name>
</gene>